<dbReference type="Gene3D" id="3.40.50.300">
    <property type="entry name" value="P-loop containing nucleotide triphosphate hydrolases"/>
    <property type="match status" value="2"/>
</dbReference>
<evidence type="ECO:0000256" key="2">
    <source>
        <dbReference type="ARBA" id="ARBA00022741"/>
    </source>
</evidence>
<dbReference type="InterPro" id="IPR048333">
    <property type="entry name" value="HA2_WH"/>
</dbReference>
<dbReference type="Pfam" id="PF04408">
    <property type="entry name" value="WHD_HA2"/>
    <property type="match status" value="1"/>
</dbReference>
<dbReference type="Gene3D" id="1.20.120.1080">
    <property type="match status" value="1"/>
</dbReference>
<keyword evidence="4" id="KW-0067">ATP-binding</keyword>
<evidence type="ECO:0000259" key="5">
    <source>
        <dbReference type="PROSITE" id="PS51192"/>
    </source>
</evidence>
<dbReference type="InterPro" id="IPR002464">
    <property type="entry name" value="DNA/RNA_helicase_DEAH_CS"/>
</dbReference>
<dbReference type="Pfam" id="PF21010">
    <property type="entry name" value="HA2_C"/>
    <property type="match status" value="1"/>
</dbReference>
<evidence type="ECO:0000313" key="8">
    <source>
        <dbReference type="Proteomes" id="UP000050424"/>
    </source>
</evidence>
<evidence type="ECO:0000259" key="6">
    <source>
        <dbReference type="PROSITE" id="PS51194"/>
    </source>
</evidence>
<protein>
    <recommendedName>
        <fullName evidence="1">RNA helicase</fullName>
        <ecNumber evidence="1">3.6.4.13</ecNumber>
    </recommendedName>
</protein>
<dbReference type="InterPro" id="IPR014001">
    <property type="entry name" value="Helicase_ATP-bd"/>
</dbReference>
<keyword evidence="8" id="KW-1185">Reference proteome</keyword>
<sequence length="678" mass="75160">MADLDIDSSFIPALHKPSALLPIAKHRESLLYVIETHSVTIVIGQTGSGKTTQIPQFLESAGWCSDGKIIGVTQPRRVAATTVALRVAEEFGCEVGKEVGYSIRFEDVTSATTRIKFLTDGLLIREALVDPLLTRYSVIMVDEAHERSISTDILLGLLKKIRRKRPDLRIIISSATLQAKEFLDFFTQSSEDQVSKGNGDAKDEIGAIVSLEGRTYPIDILYLESPAEDYLEKVVSVVHDIHTQEGEGDILVFLTGREEIDNAIEAVADRMAELDARHGPLLALPLYAGLSSEQQMYVFDKPPDGTRKVVFSTNIAEASVTIDGIVYVVDTGFVKMRAYNPRTGIESLTATPISKAAASQRAGRAGRTRPGKCFRLYTEQSYQALPEANIPELQRSNLAPVILQLKALGIDNVVRFDFLNSPPAELMSKALELLYALGALDEYAKLTRPLGSRMAELAVEPMMAKTLLSAQSFGCLSEMLTIAAMTTLGGSVWFHHDGERKKMETSRRKFAVEEGDHLTLLNAYQAFVTKGKKEARFCHDNNLNYKSMTRAVSIRAQLKRYLERFSINVDETLASQASSSSPADNTAKAEQIRRCLTAGYFAHVARMQPDGTFRNVEGGTVLYAHPSSLMFNRKADWVIFHEVMETGNKIFIRDLTKIEKGWLLEYAPEFYKVADRPG</sequence>
<dbReference type="SMART" id="SM00490">
    <property type="entry name" value="HELICc"/>
    <property type="match status" value="1"/>
</dbReference>
<dbReference type="CDD" id="cd18791">
    <property type="entry name" value="SF2_C_RHA"/>
    <property type="match status" value="1"/>
</dbReference>
<evidence type="ECO:0000256" key="1">
    <source>
        <dbReference type="ARBA" id="ARBA00012552"/>
    </source>
</evidence>
<organism evidence="7 8">
    <name type="scientific">Neonectria ditissima</name>
    <dbReference type="NCBI Taxonomy" id="78410"/>
    <lineage>
        <taxon>Eukaryota</taxon>
        <taxon>Fungi</taxon>
        <taxon>Dikarya</taxon>
        <taxon>Ascomycota</taxon>
        <taxon>Pezizomycotina</taxon>
        <taxon>Sordariomycetes</taxon>
        <taxon>Hypocreomycetidae</taxon>
        <taxon>Hypocreales</taxon>
        <taxon>Nectriaceae</taxon>
        <taxon>Neonectria</taxon>
    </lineage>
</organism>
<dbReference type="GO" id="GO:0071013">
    <property type="term" value="C:catalytic step 2 spliceosome"/>
    <property type="evidence" value="ECO:0007669"/>
    <property type="project" value="TreeGrafter"/>
</dbReference>
<dbReference type="EC" id="3.6.4.13" evidence="1"/>
<dbReference type="FunFam" id="3.40.50.300:FF:001075">
    <property type="entry name" value="ATP dependent RNA helicase, putative"/>
    <property type="match status" value="1"/>
</dbReference>
<dbReference type="Pfam" id="PF07717">
    <property type="entry name" value="OB_NTP_bind"/>
    <property type="match status" value="1"/>
</dbReference>
<evidence type="ECO:0000313" key="7">
    <source>
        <dbReference type="EMBL" id="KPM43340.1"/>
    </source>
</evidence>
<reference evidence="7 8" key="1">
    <citation type="submission" date="2015-09" db="EMBL/GenBank/DDBJ databases">
        <title>Draft genome of a European isolate of the apple canker pathogen Neonectria ditissima.</title>
        <authorList>
            <person name="Gomez-Cortecero A."/>
            <person name="Harrison R.J."/>
            <person name="Armitage A.D."/>
        </authorList>
    </citation>
    <scope>NUCLEOTIDE SEQUENCE [LARGE SCALE GENOMIC DNA]</scope>
    <source>
        <strain evidence="7 8">R09/05</strain>
    </source>
</reference>
<keyword evidence="3" id="KW-0378">Hydrolase</keyword>
<dbReference type="Pfam" id="PF00270">
    <property type="entry name" value="DEAD"/>
    <property type="match status" value="1"/>
</dbReference>
<keyword evidence="7" id="KW-0347">Helicase</keyword>
<dbReference type="OrthoDB" id="10253254at2759"/>
<dbReference type="PROSITE" id="PS51194">
    <property type="entry name" value="HELICASE_CTER"/>
    <property type="match status" value="1"/>
</dbReference>
<dbReference type="InterPro" id="IPR027417">
    <property type="entry name" value="P-loop_NTPase"/>
</dbReference>
<dbReference type="STRING" id="78410.A0A0N8H819"/>
<dbReference type="GO" id="GO:0003723">
    <property type="term" value="F:RNA binding"/>
    <property type="evidence" value="ECO:0007669"/>
    <property type="project" value="TreeGrafter"/>
</dbReference>
<dbReference type="GO" id="GO:0005524">
    <property type="term" value="F:ATP binding"/>
    <property type="evidence" value="ECO:0007669"/>
    <property type="project" value="UniProtKB-KW"/>
</dbReference>
<dbReference type="PROSITE" id="PS51192">
    <property type="entry name" value="HELICASE_ATP_BIND_1"/>
    <property type="match status" value="1"/>
</dbReference>
<dbReference type="PANTHER" id="PTHR18934:SF136">
    <property type="entry name" value="ATP-DEPENDENT RNA HELICASE DHX35-RELATED"/>
    <property type="match status" value="1"/>
</dbReference>
<gene>
    <name evidence="7" type="ORF">AK830_g3210</name>
</gene>
<accession>A0A0N8H819</accession>
<dbReference type="FunFam" id="3.40.50.300:FF:000767">
    <property type="entry name" value="Putative ATP-dependent RNA helicase DHX35"/>
    <property type="match status" value="1"/>
</dbReference>
<dbReference type="PANTHER" id="PTHR18934">
    <property type="entry name" value="ATP-DEPENDENT RNA HELICASE"/>
    <property type="match status" value="1"/>
</dbReference>
<name>A0A0N8H819_9HYPO</name>
<dbReference type="Pfam" id="PF00271">
    <property type="entry name" value="Helicase_C"/>
    <property type="match status" value="1"/>
</dbReference>
<dbReference type="FunFam" id="1.20.120.1080:FF:000020">
    <property type="entry name" value="ATP dependent RNA helicase, putative"/>
    <property type="match status" value="1"/>
</dbReference>
<dbReference type="PROSITE" id="PS00690">
    <property type="entry name" value="DEAH_ATP_HELICASE"/>
    <property type="match status" value="1"/>
</dbReference>
<dbReference type="SMART" id="SM00847">
    <property type="entry name" value="HA2"/>
    <property type="match status" value="1"/>
</dbReference>
<keyword evidence="2" id="KW-0547">Nucleotide-binding</keyword>
<dbReference type="EMBL" id="LKCW01000034">
    <property type="protein sequence ID" value="KPM43340.1"/>
    <property type="molecule type" value="Genomic_DNA"/>
</dbReference>
<evidence type="ECO:0000256" key="4">
    <source>
        <dbReference type="ARBA" id="ARBA00022840"/>
    </source>
</evidence>
<feature type="domain" description="Helicase C-terminal" evidence="6">
    <location>
        <begin position="230"/>
        <end position="409"/>
    </location>
</feature>
<dbReference type="InterPro" id="IPR011545">
    <property type="entry name" value="DEAD/DEAH_box_helicase_dom"/>
</dbReference>
<dbReference type="InterPro" id="IPR011709">
    <property type="entry name" value="DEAD-box_helicase_OB_fold"/>
</dbReference>
<dbReference type="AlphaFoldDB" id="A0A0N8H819"/>
<dbReference type="Proteomes" id="UP000050424">
    <property type="component" value="Unassembled WGS sequence"/>
</dbReference>
<dbReference type="GO" id="GO:0003724">
    <property type="term" value="F:RNA helicase activity"/>
    <property type="evidence" value="ECO:0007669"/>
    <property type="project" value="UniProtKB-EC"/>
</dbReference>
<dbReference type="SUPFAM" id="SSF52540">
    <property type="entry name" value="P-loop containing nucleoside triphosphate hydrolases"/>
    <property type="match status" value="1"/>
</dbReference>
<feature type="domain" description="Helicase ATP-binding" evidence="5">
    <location>
        <begin position="31"/>
        <end position="195"/>
    </location>
</feature>
<evidence type="ECO:0000256" key="3">
    <source>
        <dbReference type="ARBA" id="ARBA00022801"/>
    </source>
</evidence>
<dbReference type="InterPro" id="IPR007502">
    <property type="entry name" value="Helicase-assoc_dom"/>
</dbReference>
<dbReference type="InterPro" id="IPR001650">
    <property type="entry name" value="Helicase_C-like"/>
</dbReference>
<comment type="caution">
    <text evidence="7">The sequence shown here is derived from an EMBL/GenBank/DDBJ whole genome shotgun (WGS) entry which is preliminary data.</text>
</comment>
<dbReference type="SMART" id="SM00487">
    <property type="entry name" value="DEXDc"/>
    <property type="match status" value="1"/>
</dbReference>
<proteinExistence type="predicted"/>
<dbReference type="GO" id="GO:0016787">
    <property type="term" value="F:hydrolase activity"/>
    <property type="evidence" value="ECO:0007669"/>
    <property type="project" value="UniProtKB-KW"/>
</dbReference>